<dbReference type="GO" id="GO:0006950">
    <property type="term" value="P:response to stress"/>
    <property type="evidence" value="ECO:0007669"/>
    <property type="project" value="TreeGrafter"/>
</dbReference>
<dbReference type="RefSeq" id="WP_183793994.1">
    <property type="nucleotide sequence ID" value="NZ_JACIDU010000015.1"/>
</dbReference>
<keyword evidence="2" id="KW-0238">DNA-binding</keyword>
<dbReference type="InterPro" id="IPR036388">
    <property type="entry name" value="WH-like_DNA-bd_sf"/>
</dbReference>
<comment type="caution">
    <text evidence="2">The sequence shown here is derived from an EMBL/GenBank/DDBJ whole genome shotgun (WGS) entry which is preliminary data.</text>
</comment>
<dbReference type="Gene3D" id="1.10.10.10">
    <property type="entry name" value="Winged helix-like DNA-binding domain superfamily/Winged helix DNA-binding domain"/>
    <property type="match status" value="1"/>
</dbReference>
<dbReference type="GO" id="GO:0003700">
    <property type="term" value="F:DNA-binding transcription factor activity"/>
    <property type="evidence" value="ECO:0007669"/>
    <property type="project" value="InterPro"/>
</dbReference>
<dbReference type="PROSITE" id="PS50995">
    <property type="entry name" value="HTH_MARR_2"/>
    <property type="match status" value="1"/>
</dbReference>
<dbReference type="AlphaFoldDB" id="A0A7W6K6C2"/>
<dbReference type="SMART" id="SM00347">
    <property type="entry name" value="HTH_MARR"/>
    <property type="match status" value="1"/>
</dbReference>
<proteinExistence type="predicted"/>
<accession>A0A7W6K6C2</accession>
<gene>
    <name evidence="2" type="ORF">GGQ66_003512</name>
</gene>
<dbReference type="Proteomes" id="UP000584824">
    <property type="component" value="Unassembled WGS sequence"/>
</dbReference>
<sequence>MKDGCGKDQGAVADGIDSIALTMSRMRILIGRRLISRLALANVTPGLELSHVDVLDAVRRIEGEATVGAIAEQLRIDPSRGSRLVAEMVSSGVLRRMASQADGRRSVIELTDLGQRLLGEMHTIKDGVIRQAVADWPQADIDAFARLYDLFVCNFEAMLSANARRENLCRTPMSGPGAG</sequence>
<evidence type="ECO:0000259" key="1">
    <source>
        <dbReference type="PROSITE" id="PS50995"/>
    </source>
</evidence>
<dbReference type="SUPFAM" id="SSF46785">
    <property type="entry name" value="Winged helix' DNA-binding domain"/>
    <property type="match status" value="1"/>
</dbReference>
<dbReference type="PANTHER" id="PTHR33164">
    <property type="entry name" value="TRANSCRIPTIONAL REGULATOR, MARR FAMILY"/>
    <property type="match status" value="1"/>
</dbReference>
<dbReference type="GO" id="GO:0003677">
    <property type="term" value="F:DNA binding"/>
    <property type="evidence" value="ECO:0007669"/>
    <property type="project" value="UniProtKB-KW"/>
</dbReference>
<protein>
    <submittedName>
        <fullName evidence="2">DNA-binding MarR family transcriptional regulator</fullName>
    </submittedName>
</protein>
<dbReference type="Pfam" id="PF12802">
    <property type="entry name" value="MarR_2"/>
    <property type="match status" value="1"/>
</dbReference>
<reference evidence="2 3" key="1">
    <citation type="submission" date="2020-08" db="EMBL/GenBank/DDBJ databases">
        <title>Genomic Encyclopedia of Type Strains, Phase IV (KMG-IV): sequencing the most valuable type-strain genomes for metagenomic binning, comparative biology and taxonomic classification.</title>
        <authorList>
            <person name="Goeker M."/>
        </authorList>
    </citation>
    <scope>NUCLEOTIDE SEQUENCE [LARGE SCALE GENOMIC DNA]</scope>
    <source>
        <strain evidence="2 3">DSM 26385</strain>
    </source>
</reference>
<dbReference type="InterPro" id="IPR039422">
    <property type="entry name" value="MarR/SlyA-like"/>
</dbReference>
<dbReference type="InterPro" id="IPR036390">
    <property type="entry name" value="WH_DNA-bd_sf"/>
</dbReference>
<feature type="domain" description="HTH marR-type" evidence="1">
    <location>
        <begin position="16"/>
        <end position="153"/>
    </location>
</feature>
<organism evidence="2 3">
    <name type="scientific">Allorhizobium borbori</name>
    <dbReference type="NCBI Taxonomy" id="485907"/>
    <lineage>
        <taxon>Bacteria</taxon>
        <taxon>Pseudomonadati</taxon>
        <taxon>Pseudomonadota</taxon>
        <taxon>Alphaproteobacteria</taxon>
        <taxon>Hyphomicrobiales</taxon>
        <taxon>Rhizobiaceae</taxon>
        <taxon>Rhizobium/Agrobacterium group</taxon>
        <taxon>Allorhizobium</taxon>
    </lineage>
</organism>
<name>A0A7W6K6C2_9HYPH</name>
<evidence type="ECO:0000313" key="3">
    <source>
        <dbReference type="Proteomes" id="UP000584824"/>
    </source>
</evidence>
<dbReference type="PANTHER" id="PTHR33164:SF57">
    <property type="entry name" value="MARR-FAMILY TRANSCRIPTIONAL REGULATOR"/>
    <property type="match status" value="1"/>
</dbReference>
<keyword evidence="3" id="KW-1185">Reference proteome</keyword>
<dbReference type="EMBL" id="JACIDU010000015">
    <property type="protein sequence ID" value="MBB4104930.1"/>
    <property type="molecule type" value="Genomic_DNA"/>
</dbReference>
<dbReference type="InterPro" id="IPR000835">
    <property type="entry name" value="HTH_MarR-typ"/>
</dbReference>
<evidence type="ECO:0000313" key="2">
    <source>
        <dbReference type="EMBL" id="MBB4104930.1"/>
    </source>
</evidence>